<dbReference type="Proteomes" id="UP000198280">
    <property type="component" value="Unassembled WGS sequence"/>
</dbReference>
<gene>
    <name evidence="1" type="ORF">SAMN05216252_11778</name>
</gene>
<dbReference type="Pfam" id="PF18844">
    <property type="entry name" value="baeRF_family2"/>
    <property type="match status" value="1"/>
</dbReference>
<keyword evidence="2" id="KW-1185">Reference proteome</keyword>
<sequence length="341" mass="36385">MKLSFLQPLFTRPGPWASAYLDTSRDVEDPDRVIARRWRHLRDDLTAHGADPATVHALHAAVGTDDDLPGRHGQALFATRGELVLAEELPEPPVRDTAGLEALPDALPLVMQRAPDVPYLELFVGRTEDGAGVRVAARTGRWPAGRPDPDPAVRQTVPVEDWPRTAPQLAGDLGDLADRGAAEVLVLVRDPDDPRTAQVLVHHMPERLRSDLVTVGTARPDGTPGQAPLEERLAREFGGRLNAADQARLEAYRVQRARDRTGCEGTAAVVDALRGARAAAVLVNDPPPPPGRLWAGPEEPAGAALLRAAACGGAELVVVPRATLALDDGVGVLLHRSDPGT</sequence>
<dbReference type="AlphaFoldDB" id="A0A239KXX9"/>
<dbReference type="InterPro" id="IPR040701">
    <property type="entry name" value="Bact_RF_family2"/>
</dbReference>
<organism evidence="1 2">
    <name type="scientific">Actinacidiphila glaucinigra</name>
    <dbReference type="NCBI Taxonomy" id="235986"/>
    <lineage>
        <taxon>Bacteria</taxon>
        <taxon>Bacillati</taxon>
        <taxon>Actinomycetota</taxon>
        <taxon>Actinomycetes</taxon>
        <taxon>Kitasatosporales</taxon>
        <taxon>Streptomycetaceae</taxon>
        <taxon>Actinacidiphila</taxon>
    </lineage>
</organism>
<protein>
    <recommendedName>
        <fullName evidence="3">Peptide chain release factor 1</fullName>
    </recommendedName>
</protein>
<evidence type="ECO:0000313" key="2">
    <source>
        <dbReference type="Proteomes" id="UP000198280"/>
    </source>
</evidence>
<dbReference type="EMBL" id="FZOF01000017">
    <property type="protein sequence ID" value="SNT22359.1"/>
    <property type="molecule type" value="Genomic_DNA"/>
</dbReference>
<accession>A0A239KXX9</accession>
<dbReference type="OrthoDB" id="5179393at2"/>
<reference evidence="1 2" key="1">
    <citation type="submission" date="2017-06" db="EMBL/GenBank/DDBJ databases">
        <authorList>
            <person name="Kim H.J."/>
            <person name="Triplett B.A."/>
        </authorList>
    </citation>
    <scope>NUCLEOTIDE SEQUENCE [LARGE SCALE GENOMIC DNA]</scope>
    <source>
        <strain evidence="1 2">CGMCC 4.1858</strain>
    </source>
</reference>
<evidence type="ECO:0008006" key="3">
    <source>
        <dbReference type="Google" id="ProtNLM"/>
    </source>
</evidence>
<name>A0A239KXX9_9ACTN</name>
<proteinExistence type="predicted"/>
<evidence type="ECO:0000313" key="1">
    <source>
        <dbReference type="EMBL" id="SNT22359.1"/>
    </source>
</evidence>
<dbReference type="RefSeq" id="WP_089226635.1">
    <property type="nucleotide sequence ID" value="NZ_FZOF01000017.1"/>
</dbReference>